<feature type="transmembrane region" description="Helical" evidence="1">
    <location>
        <begin position="28"/>
        <end position="48"/>
    </location>
</feature>
<reference evidence="2 3" key="1">
    <citation type="submission" date="2015-04" db="EMBL/GenBank/DDBJ databases">
        <title>Draft Genome Sequence of the Novel Agar-Digesting Marine Bacterium Q1.</title>
        <authorList>
            <person name="Li Y."/>
            <person name="Li D."/>
            <person name="Chen G."/>
            <person name="Du Z."/>
        </authorList>
    </citation>
    <scope>NUCLEOTIDE SEQUENCE [LARGE SCALE GENOMIC DNA]</scope>
    <source>
        <strain evidence="2 3">Q1</strain>
    </source>
</reference>
<evidence type="ECO:0000313" key="2">
    <source>
        <dbReference type="EMBL" id="KMT64940.1"/>
    </source>
</evidence>
<evidence type="ECO:0000313" key="3">
    <source>
        <dbReference type="Proteomes" id="UP000037600"/>
    </source>
</evidence>
<gene>
    <name evidence="2" type="ORF">XM47_12085</name>
</gene>
<organism evidence="2 3">
    <name type="scientific">Catenovulum maritimum</name>
    <dbReference type="NCBI Taxonomy" id="1513271"/>
    <lineage>
        <taxon>Bacteria</taxon>
        <taxon>Pseudomonadati</taxon>
        <taxon>Pseudomonadota</taxon>
        <taxon>Gammaproteobacteria</taxon>
        <taxon>Alteromonadales</taxon>
        <taxon>Alteromonadaceae</taxon>
        <taxon>Catenovulum</taxon>
    </lineage>
</organism>
<keyword evidence="1" id="KW-0812">Transmembrane</keyword>
<comment type="caution">
    <text evidence="2">The sequence shown here is derived from an EMBL/GenBank/DDBJ whole genome shotgun (WGS) entry which is preliminary data.</text>
</comment>
<protein>
    <submittedName>
        <fullName evidence="2">Uncharacterized protein</fullName>
    </submittedName>
</protein>
<proteinExistence type="predicted"/>
<dbReference type="Proteomes" id="UP000037600">
    <property type="component" value="Unassembled WGS sequence"/>
</dbReference>
<keyword evidence="1" id="KW-0472">Membrane</keyword>
<dbReference type="AlphaFoldDB" id="A0A0J8GQ88"/>
<keyword evidence="1" id="KW-1133">Transmembrane helix</keyword>
<evidence type="ECO:0000256" key="1">
    <source>
        <dbReference type="SAM" id="Phobius"/>
    </source>
</evidence>
<dbReference type="STRING" id="1513271.XM47_12085"/>
<sequence>MLDKDSSEWANVPFWVSLGMWGMKTRKAALAFEYFCFVFASIAFVASFFYFPLIFASVLWGSAYWYAITIRWIDNAGLWQQ</sequence>
<name>A0A0J8GQ88_9ALTE</name>
<keyword evidence="3" id="KW-1185">Reference proteome</keyword>
<feature type="non-terminal residue" evidence="2">
    <location>
        <position position="81"/>
    </location>
</feature>
<dbReference type="EMBL" id="LAZL01000018">
    <property type="protein sequence ID" value="KMT64940.1"/>
    <property type="molecule type" value="Genomic_DNA"/>
</dbReference>
<accession>A0A0J8GQ88</accession>